<dbReference type="EMBL" id="JANAVB010022598">
    <property type="protein sequence ID" value="KAJ6823737.1"/>
    <property type="molecule type" value="Genomic_DNA"/>
</dbReference>
<dbReference type="InterPro" id="IPR011009">
    <property type="entry name" value="Kinase-like_dom_sf"/>
</dbReference>
<evidence type="ECO:0000313" key="3">
    <source>
        <dbReference type="EMBL" id="KAJ6823737.1"/>
    </source>
</evidence>
<evidence type="ECO:0000256" key="1">
    <source>
        <dbReference type="SAM" id="Phobius"/>
    </source>
</evidence>
<protein>
    <submittedName>
        <fullName evidence="3">Inactive leucine-rich repeat receptor-like protein kinase CORYNE</fullName>
    </submittedName>
</protein>
<keyword evidence="3" id="KW-0808">Transferase</keyword>
<keyword evidence="3" id="KW-0418">Kinase</keyword>
<reference evidence="3" key="1">
    <citation type="journal article" date="2023" name="GigaByte">
        <title>Genome assembly of the bearded iris, Iris pallida Lam.</title>
        <authorList>
            <person name="Bruccoleri R.E."/>
            <person name="Oakeley E.J."/>
            <person name="Faust A.M.E."/>
            <person name="Altorfer M."/>
            <person name="Dessus-Babus S."/>
            <person name="Burckhardt D."/>
            <person name="Oertli M."/>
            <person name="Naumann U."/>
            <person name="Petersen F."/>
            <person name="Wong J."/>
        </authorList>
    </citation>
    <scope>NUCLEOTIDE SEQUENCE</scope>
    <source>
        <strain evidence="3">GSM-AAB239-AS_SAM_17_03QT</strain>
    </source>
</reference>
<keyword evidence="1" id="KW-0812">Transmembrane</keyword>
<gene>
    <name evidence="3" type="ORF">M6B38_127760</name>
</gene>
<sequence>MEVRNPSVLCCPQPLICIKFQSLASSSSVEHQNPRKTLAFLLLLVSFVLLQTPRLALSQPLRSSQSPPPSPTGIATKHHPHLCRVLLGVLLGVLTGLLATLLLLLAVRAIVLFAARTPILKGPVVFSPEIPSKSLQTALSDPAAQLPAGDCFQLSLDNGLVVTVKRLELDRPNAASSSSAKPNLRRAQRELELLARARHTNVMSLKAYSRGQDRFFLVYDYVPNGSLEDAMKRVRAGQLELGWEARHRIAVGVAKGLRYLHFDCRPRILHGRLKPANVVLDEGFEPRLGHCGLRRLEGACGVSELPSSECYAAPECFQSCRYTDKSDIFSFGMILGVLLTGRDPLDPFFSCDSGRTRGGGLGRWLRHLQQAGKTREALDSGILGDEVLEEDMLMAVRIALVCLSDLPADRPSSDELVAMLSQLHSF</sequence>
<feature type="domain" description="Protein kinase" evidence="2">
    <location>
        <begin position="137"/>
        <end position="426"/>
    </location>
</feature>
<dbReference type="Pfam" id="PF00069">
    <property type="entry name" value="Pkinase"/>
    <property type="match status" value="1"/>
</dbReference>
<organism evidence="3 4">
    <name type="scientific">Iris pallida</name>
    <name type="common">Sweet iris</name>
    <dbReference type="NCBI Taxonomy" id="29817"/>
    <lineage>
        <taxon>Eukaryota</taxon>
        <taxon>Viridiplantae</taxon>
        <taxon>Streptophyta</taxon>
        <taxon>Embryophyta</taxon>
        <taxon>Tracheophyta</taxon>
        <taxon>Spermatophyta</taxon>
        <taxon>Magnoliopsida</taxon>
        <taxon>Liliopsida</taxon>
        <taxon>Asparagales</taxon>
        <taxon>Iridaceae</taxon>
        <taxon>Iridoideae</taxon>
        <taxon>Irideae</taxon>
        <taxon>Iris</taxon>
    </lineage>
</organism>
<dbReference type="PROSITE" id="PS50011">
    <property type="entry name" value="PROTEIN_KINASE_DOM"/>
    <property type="match status" value="1"/>
</dbReference>
<dbReference type="PANTHER" id="PTHR48006:SF100">
    <property type="entry name" value="LRR RECEPTOR-LIKE SERINE_THREONINE-KINASE-RELATED"/>
    <property type="match status" value="1"/>
</dbReference>
<keyword evidence="1" id="KW-1133">Transmembrane helix</keyword>
<accession>A0AAX6G5W0</accession>
<dbReference type="AlphaFoldDB" id="A0AAX6G5W0"/>
<keyword evidence="3" id="KW-0675">Receptor</keyword>
<dbReference type="SUPFAM" id="SSF56112">
    <property type="entry name" value="Protein kinase-like (PK-like)"/>
    <property type="match status" value="1"/>
</dbReference>
<dbReference type="GO" id="GO:0005524">
    <property type="term" value="F:ATP binding"/>
    <property type="evidence" value="ECO:0007669"/>
    <property type="project" value="InterPro"/>
</dbReference>
<dbReference type="Gene3D" id="3.30.200.20">
    <property type="entry name" value="Phosphorylase Kinase, domain 1"/>
    <property type="match status" value="1"/>
</dbReference>
<dbReference type="InterPro" id="IPR000719">
    <property type="entry name" value="Prot_kinase_dom"/>
</dbReference>
<proteinExistence type="predicted"/>
<feature type="transmembrane region" description="Helical" evidence="1">
    <location>
        <begin position="85"/>
        <end position="115"/>
    </location>
</feature>
<reference evidence="3" key="2">
    <citation type="submission" date="2023-04" db="EMBL/GenBank/DDBJ databases">
        <authorList>
            <person name="Bruccoleri R.E."/>
            <person name="Oakeley E.J."/>
            <person name="Faust A.-M."/>
            <person name="Dessus-Babus S."/>
            <person name="Altorfer M."/>
            <person name="Burckhardt D."/>
            <person name="Oertli M."/>
            <person name="Naumann U."/>
            <person name="Petersen F."/>
            <person name="Wong J."/>
        </authorList>
    </citation>
    <scope>NUCLEOTIDE SEQUENCE</scope>
    <source>
        <strain evidence="3">GSM-AAB239-AS_SAM_17_03QT</strain>
        <tissue evidence="3">Leaf</tissue>
    </source>
</reference>
<evidence type="ECO:0000259" key="2">
    <source>
        <dbReference type="PROSITE" id="PS50011"/>
    </source>
</evidence>
<dbReference type="GO" id="GO:0004672">
    <property type="term" value="F:protein kinase activity"/>
    <property type="evidence" value="ECO:0007669"/>
    <property type="project" value="InterPro"/>
</dbReference>
<dbReference type="InterPro" id="IPR051824">
    <property type="entry name" value="LRR_Rcpt-Like_S/T_Kinase"/>
</dbReference>
<comment type="caution">
    <text evidence="3">The sequence shown here is derived from an EMBL/GenBank/DDBJ whole genome shotgun (WGS) entry which is preliminary data.</text>
</comment>
<dbReference type="PANTHER" id="PTHR48006">
    <property type="entry name" value="LEUCINE-RICH REPEAT-CONTAINING PROTEIN DDB_G0281931-RELATED"/>
    <property type="match status" value="1"/>
</dbReference>
<dbReference type="Proteomes" id="UP001140949">
    <property type="component" value="Unassembled WGS sequence"/>
</dbReference>
<evidence type="ECO:0000313" key="4">
    <source>
        <dbReference type="Proteomes" id="UP001140949"/>
    </source>
</evidence>
<dbReference type="Gene3D" id="1.10.510.10">
    <property type="entry name" value="Transferase(Phosphotransferase) domain 1"/>
    <property type="match status" value="1"/>
</dbReference>
<keyword evidence="4" id="KW-1185">Reference proteome</keyword>
<keyword evidence="1" id="KW-0472">Membrane</keyword>
<name>A0AAX6G5W0_IRIPA</name>